<dbReference type="SUPFAM" id="SSF52151">
    <property type="entry name" value="FabD/lysophospholipase-like"/>
    <property type="match status" value="1"/>
</dbReference>
<protein>
    <recommendedName>
        <fullName evidence="19">Phenolphthiocerol/phthiocerol polyketide synthase subunit E</fullName>
        <ecNumber evidence="18">2.3.1.292</ecNumber>
    </recommendedName>
    <alternativeName>
        <fullName evidence="21">(Phenol)carboxyphthiodiolenone synthase subunit E</fullName>
    </alternativeName>
    <alternativeName>
        <fullName evidence="22">Beta-ketoacyl-acyl-carrier-protein synthase I</fullName>
    </alternativeName>
    <alternativeName>
        <fullName evidence="20">Phthiocerol synthesis polyketide synthase type I PpsE</fullName>
    </alternativeName>
</protein>
<dbReference type="GO" id="GO:0006633">
    <property type="term" value="P:fatty acid biosynthetic process"/>
    <property type="evidence" value="ECO:0007669"/>
    <property type="project" value="InterPro"/>
</dbReference>
<comment type="catalytic activity">
    <reaction evidence="16">
        <text>icosanoyl-[(phenol)carboxyphthiodiolenone synthase] + 2 (S)-methylmalonyl-CoA + 3 malonyl-CoA + 5 NADPH + 10 H(+) = C32-carboxyphthiodiolenone-[(phenol)carboxyphthiodiolenone synthase] + 5 CO2 + 5 NADP(+) + 5 CoA + 2 H2O</text>
        <dbReference type="Rhea" id="RHEA:57748"/>
        <dbReference type="Rhea" id="RHEA-COMP:14985"/>
        <dbReference type="Rhea" id="RHEA-COMP:14986"/>
        <dbReference type="ChEBI" id="CHEBI:15377"/>
        <dbReference type="ChEBI" id="CHEBI:15378"/>
        <dbReference type="ChEBI" id="CHEBI:16526"/>
        <dbReference type="ChEBI" id="CHEBI:57287"/>
        <dbReference type="ChEBI" id="CHEBI:57327"/>
        <dbReference type="ChEBI" id="CHEBI:57384"/>
        <dbReference type="ChEBI" id="CHEBI:57783"/>
        <dbReference type="ChEBI" id="CHEBI:58349"/>
        <dbReference type="ChEBI" id="CHEBI:87848"/>
        <dbReference type="ChEBI" id="CHEBI:142236"/>
        <dbReference type="EC" id="2.3.1.292"/>
    </reaction>
</comment>
<dbReference type="Pfam" id="PF02801">
    <property type="entry name" value="Ketoacyl-synt_C"/>
    <property type="match status" value="1"/>
</dbReference>
<dbReference type="PROSITE" id="PS00455">
    <property type="entry name" value="AMP_BINDING"/>
    <property type="match status" value="1"/>
</dbReference>
<evidence type="ECO:0000256" key="4">
    <source>
        <dbReference type="ARBA" id="ARBA00022450"/>
    </source>
</evidence>
<evidence type="ECO:0000256" key="22">
    <source>
        <dbReference type="ARBA" id="ARBA00084020"/>
    </source>
</evidence>
<dbReference type="SUPFAM" id="SSF55048">
    <property type="entry name" value="Probable ACP-binding domain of malonyl-CoA ACP transacylase"/>
    <property type="match status" value="1"/>
</dbReference>
<dbReference type="Pfam" id="PF00109">
    <property type="entry name" value="ketoacyl-synt"/>
    <property type="match status" value="1"/>
</dbReference>
<dbReference type="InterPro" id="IPR032821">
    <property type="entry name" value="PKS_assoc"/>
</dbReference>
<comment type="cofactor">
    <cofactor evidence="2">
        <name>pantetheine 4'-phosphate</name>
        <dbReference type="ChEBI" id="CHEBI:47942"/>
    </cofactor>
</comment>
<evidence type="ECO:0000256" key="11">
    <source>
        <dbReference type="ARBA" id="ARBA00023268"/>
    </source>
</evidence>
<dbReference type="InterPro" id="IPR010071">
    <property type="entry name" value="AA_adenyl_dom"/>
</dbReference>
<dbReference type="PANTHER" id="PTHR45398">
    <property type="match status" value="1"/>
</dbReference>
<dbReference type="Pfam" id="PF08659">
    <property type="entry name" value="KR"/>
    <property type="match status" value="1"/>
</dbReference>
<dbReference type="Gene3D" id="3.30.70.250">
    <property type="entry name" value="Malonyl-CoA ACP transacylase, ACP-binding"/>
    <property type="match status" value="1"/>
</dbReference>
<name>A0A937A1T8_9FLAO</name>
<dbReference type="InterPro" id="IPR049490">
    <property type="entry name" value="C883_1060-like_KR_N"/>
</dbReference>
<evidence type="ECO:0000256" key="8">
    <source>
        <dbReference type="ARBA" id="ARBA00022857"/>
    </source>
</evidence>
<keyword evidence="9" id="KW-0560">Oxidoreductase</keyword>
<dbReference type="Pfam" id="PF13193">
    <property type="entry name" value="AMP-binding_C"/>
    <property type="match status" value="1"/>
</dbReference>
<evidence type="ECO:0000256" key="18">
    <source>
        <dbReference type="ARBA" id="ARBA00066974"/>
    </source>
</evidence>
<evidence type="ECO:0000256" key="19">
    <source>
        <dbReference type="ARBA" id="ARBA00073623"/>
    </source>
</evidence>
<comment type="cofactor">
    <cofactor evidence="1">
        <name>NADP(+)</name>
        <dbReference type="ChEBI" id="CHEBI:58349"/>
    </cofactor>
</comment>
<dbReference type="Gene3D" id="1.10.1200.10">
    <property type="entry name" value="ACP-like"/>
    <property type="match status" value="2"/>
</dbReference>
<evidence type="ECO:0000256" key="16">
    <source>
        <dbReference type="ARBA" id="ARBA00052745"/>
    </source>
</evidence>
<evidence type="ECO:0000256" key="12">
    <source>
        <dbReference type="ARBA" id="ARBA00029443"/>
    </source>
</evidence>
<dbReference type="NCBIfam" id="TIGR01733">
    <property type="entry name" value="AA-adenyl-dom"/>
    <property type="match status" value="1"/>
</dbReference>
<dbReference type="Pfam" id="PF00501">
    <property type="entry name" value="AMP-binding"/>
    <property type="match status" value="1"/>
</dbReference>
<dbReference type="SUPFAM" id="SSF47336">
    <property type="entry name" value="ACP-like"/>
    <property type="match status" value="2"/>
</dbReference>
<dbReference type="Proteomes" id="UP000651057">
    <property type="component" value="Unassembled WGS sequence"/>
</dbReference>
<comment type="function">
    <text evidence="17">Part of the PpsABCDE complex involved in the biosynthesis of the lipid core common to phthiocerols and phenolphthiocerols by successive additions of malonyl-CoA or methylmalonyl-CoA extender units. PpsA can accept as substrate the activated forms of either icosanoyl (C20), docosanoyl (C22) or lignoceroyl (C24) groups from FadD26, or a (4-hydroxyphenyl)-C17 or (4-hydroxyphenyl)-C19 fatty acyl from FadD29. PpsA initiates the biosynthesis and extends its substrate using a malonyl-CoA extender unit. The PpsB and PpsC proteins add the second and third malonyl-CoA extender units. PpsD adds an (R)-methylmalonyl unit and PpsE adds a second (R)-methylmalonyl unit. The incorporation of the methylmalonyl units results in formation of two branched methyl groups in the elongated product.</text>
</comment>
<dbReference type="Gene3D" id="3.40.50.720">
    <property type="entry name" value="NAD(P)-binding Rossmann-like Domain"/>
    <property type="match status" value="1"/>
</dbReference>
<feature type="domain" description="Ketosynthase family 3 (KS3)" evidence="24">
    <location>
        <begin position="6"/>
        <end position="431"/>
    </location>
</feature>
<evidence type="ECO:0000256" key="7">
    <source>
        <dbReference type="ARBA" id="ARBA00022832"/>
    </source>
</evidence>
<keyword evidence="11" id="KW-0511">Multifunctional enzyme</keyword>
<keyword evidence="5" id="KW-0597">Phosphoprotein</keyword>
<dbReference type="SMART" id="SM00827">
    <property type="entry name" value="PKS_AT"/>
    <property type="match status" value="1"/>
</dbReference>
<evidence type="ECO:0000256" key="10">
    <source>
        <dbReference type="ARBA" id="ARBA00023098"/>
    </source>
</evidence>
<dbReference type="InterPro" id="IPR020841">
    <property type="entry name" value="PKS_Beta-ketoAc_synthase_dom"/>
</dbReference>
<dbReference type="GO" id="GO:0016491">
    <property type="term" value="F:oxidoreductase activity"/>
    <property type="evidence" value="ECO:0007669"/>
    <property type="project" value="UniProtKB-KW"/>
</dbReference>
<dbReference type="Gene3D" id="3.30.559.10">
    <property type="entry name" value="Chloramphenicol acetyltransferase-like domain"/>
    <property type="match status" value="3"/>
</dbReference>
<evidence type="ECO:0000313" key="26">
    <source>
        <dbReference type="Proteomes" id="UP000651057"/>
    </source>
</evidence>
<proteinExistence type="inferred from homology"/>
<evidence type="ECO:0000256" key="3">
    <source>
        <dbReference type="ARBA" id="ARBA00006432"/>
    </source>
</evidence>
<organism evidence="25 26">
    <name type="scientific">Aquimarina mytili</name>
    <dbReference type="NCBI Taxonomy" id="874423"/>
    <lineage>
        <taxon>Bacteria</taxon>
        <taxon>Pseudomonadati</taxon>
        <taxon>Bacteroidota</taxon>
        <taxon>Flavobacteriia</taxon>
        <taxon>Flavobacteriales</taxon>
        <taxon>Flavobacteriaceae</taxon>
        <taxon>Aquimarina</taxon>
    </lineage>
</organism>
<dbReference type="InterPro" id="IPR013968">
    <property type="entry name" value="PKS_KR"/>
</dbReference>
<dbReference type="SUPFAM" id="SSF56801">
    <property type="entry name" value="Acetyl-CoA synthetase-like"/>
    <property type="match status" value="1"/>
</dbReference>
<comment type="catalytic activity">
    <reaction evidence="14">
        <text>19-(4-hydroxyphenyl)nonadecanoyl-[(phenol)carboxyphthiodiolenone synthase] + 2 (S)-methylmalonyl-CoA + 3 malonyl-CoA + 5 NADPH + 10 H(+) = C37-(phenol)carboxyphthiodiolenone-[(phenol)carboxyphthiodiolenone synthase] + 5 CO2 + 5 NADP(+) + 5 CoA + 2 H2O</text>
        <dbReference type="Rhea" id="RHEA:57760"/>
        <dbReference type="Rhea" id="RHEA-COMP:14273"/>
        <dbReference type="Rhea" id="RHEA-COMP:14990"/>
        <dbReference type="ChEBI" id="CHEBI:15377"/>
        <dbReference type="ChEBI" id="CHEBI:15378"/>
        <dbReference type="ChEBI" id="CHEBI:16526"/>
        <dbReference type="ChEBI" id="CHEBI:57287"/>
        <dbReference type="ChEBI" id="CHEBI:57327"/>
        <dbReference type="ChEBI" id="CHEBI:57384"/>
        <dbReference type="ChEBI" id="CHEBI:57783"/>
        <dbReference type="ChEBI" id="CHEBI:58349"/>
        <dbReference type="ChEBI" id="CHEBI:133301"/>
        <dbReference type="ChEBI" id="CHEBI:142260"/>
        <dbReference type="EC" id="2.3.1.292"/>
    </reaction>
</comment>
<reference evidence="25" key="1">
    <citation type="submission" date="2021-01" db="EMBL/GenBank/DDBJ databases">
        <authorList>
            <person name="Zhong Y.L."/>
        </authorList>
    </citation>
    <scope>NUCLEOTIDE SEQUENCE</scope>
    <source>
        <strain evidence="25">KCTC 23302</strain>
    </source>
</reference>
<feature type="domain" description="Carrier" evidence="23">
    <location>
        <begin position="1437"/>
        <end position="1511"/>
    </location>
</feature>
<dbReference type="Pfam" id="PF21394">
    <property type="entry name" value="Beta-ketacyl_N"/>
    <property type="match status" value="1"/>
</dbReference>
<dbReference type="InterPro" id="IPR001242">
    <property type="entry name" value="Condensation_dom"/>
</dbReference>
<dbReference type="Gene3D" id="2.30.38.10">
    <property type="entry name" value="Luciferase, Domain 3"/>
    <property type="match status" value="1"/>
</dbReference>
<dbReference type="Gene3D" id="3.40.47.10">
    <property type="match status" value="1"/>
</dbReference>
<dbReference type="InterPro" id="IPR057326">
    <property type="entry name" value="KR_dom"/>
</dbReference>
<dbReference type="InterPro" id="IPR014030">
    <property type="entry name" value="Ketoacyl_synth_N"/>
</dbReference>
<feature type="domain" description="Carrier" evidence="23">
    <location>
        <begin position="2475"/>
        <end position="2549"/>
    </location>
</feature>
<dbReference type="EMBL" id="JAERQJ010000014">
    <property type="protein sequence ID" value="MBL0685920.1"/>
    <property type="molecule type" value="Genomic_DNA"/>
</dbReference>
<dbReference type="SUPFAM" id="SSF53901">
    <property type="entry name" value="Thiolase-like"/>
    <property type="match status" value="1"/>
</dbReference>
<dbReference type="InterPro" id="IPR001227">
    <property type="entry name" value="Ac_transferase_dom_sf"/>
</dbReference>
<dbReference type="FunFam" id="3.30.300.30:FF:000010">
    <property type="entry name" value="Enterobactin synthetase component F"/>
    <property type="match status" value="1"/>
</dbReference>
<evidence type="ECO:0000256" key="1">
    <source>
        <dbReference type="ARBA" id="ARBA00001937"/>
    </source>
</evidence>
<dbReference type="InterPro" id="IPR016039">
    <property type="entry name" value="Thiolase-like"/>
</dbReference>
<evidence type="ECO:0000256" key="6">
    <source>
        <dbReference type="ARBA" id="ARBA00022679"/>
    </source>
</evidence>
<dbReference type="Pfam" id="PF00668">
    <property type="entry name" value="Condensation"/>
    <property type="match status" value="3"/>
</dbReference>
<dbReference type="PROSITE" id="PS00606">
    <property type="entry name" value="KS3_1"/>
    <property type="match status" value="1"/>
</dbReference>
<dbReference type="NCBIfam" id="TIGR01720">
    <property type="entry name" value="NRPS-para261"/>
    <property type="match status" value="1"/>
</dbReference>
<dbReference type="InterPro" id="IPR020806">
    <property type="entry name" value="PKS_PP-bd"/>
</dbReference>
<comment type="catalytic activity">
    <reaction evidence="13">
        <text>17-(4-hydroxyphenyl)heptadecanoyl-[(phenol)carboxyphthiodiolenone synthase] + 2 (S)-methylmalonyl-CoA + 3 malonyl-CoA + 5 NADPH + 10 H(+) = C35-(phenol)carboxyphthiodiolenone-[(phenol)carboxyphthiodiolenone synthase] + 5 CO2 + 5 NADP(+) + 5 CoA + 2 H2O</text>
        <dbReference type="Rhea" id="RHEA:57756"/>
        <dbReference type="Rhea" id="RHEA-COMP:14272"/>
        <dbReference type="Rhea" id="RHEA-COMP:14989"/>
        <dbReference type="ChEBI" id="CHEBI:15377"/>
        <dbReference type="ChEBI" id="CHEBI:15378"/>
        <dbReference type="ChEBI" id="CHEBI:16526"/>
        <dbReference type="ChEBI" id="CHEBI:57287"/>
        <dbReference type="ChEBI" id="CHEBI:57327"/>
        <dbReference type="ChEBI" id="CHEBI:57384"/>
        <dbReference type="ChEBI" id="CHEBI:57783"/>
        <dbReference type="ChEBI" id="CHEBI:58349"/>
        <dbReference type="ChEBI" id="CHEBI:133300"/>
        <dbReference type="ChEBI" id="CHEBI:142259"/>
        <dbReference type="EC" id="2.3.1.292"/>
    </reaction>
</comment>
<sequence length="3453" mass="393188">MEKYTGLEIAVIGMAGKFPEADNIEQFWDNLKNGKDCISDFTEEEVAEEGEQESLIKNPSYVKANAYLKNKKYFDSEFFGYTPHEAELMDPQVRLYHECCWEAIEDSGCNLKDRSLKVGVFTAGYPSIPWMLHTTQNPPETGFVDDFTASHLRDATFLSSRISYKFNLKGPAVFVQTACSSSLVAIHEACNSLLLGECNVVLAGGVNVKNYSKKGYLYQEGMIHSKDGKCRPFDVQSSGTVGGEGAGVVVLKRLKDAIRDRDNIQAIIKGTAINNDGSSKVGYTAPSVQGQAEVIKRAHAMARVDVNSIGYVETHGTATKLGDPIEIEALNTAFGKDNNSECAIGSVKSNIGHLDSAAGVAGFIKTVLALKNRELPPSLHYTQPNPGISFSNGPFYVNNALKQWGTTSDVLRAGVSSFGIGGTNAHLVLQEAPKKKISETNRNYKLVTLSGKTIKDFQKNVANLKAFFNENQQTDLADAAYTLQTGRDRFKYRKTIVGEHIQNVVEQLKNISSLEPVASNNREELQHVIFMFPGQGMQYVNMCKELYATENVFRKEIDKCLEYAQKYTSTDLRSILFTDVEESAKKINQTEYAQPLLFFTEYALAKLLINWGITPDYMIGHSIGEYAAACISGVFELEDAIRLVVKRGLLMSTASKGTMLNVNATKNQIDSLLEEYNTIDLAVINSENAVVVSGTLDDIDDFQNVLESRGITSKKLHTSHAFHSRMMDVVLPDFDKELNTVDFQSPQIPFISNLSGKFVTSQEVQEPSYWTQHLRNTVNFKEGIDTLLTHGDACIIEVGPGRALSNYVNENANKTNGHSIVNTVRHVKQKISDQKYLLEKLGQLWENGLKINWKQFYGDEERYKVSLPTYAFDRKEYTTDFDLNKLLNKQLVADTNRTVTEDAKLINICNWKRSILPNKALELDKEKSNFLIFTGAEGFSDALHQKLSAKQQNVVQVRHGKQFKKVNDELFEVNIATLDHIEKLWTELENIKFKADEIIYSLPLSEKYTLLDYNAIEKELDKNYLGVSYIAKTIANYQNSDEVKMTVLCNHLAKVIADDDVNPLKATLLSPAKIIPSEINTLQCKVIDIPYPFTSEDQETEYAQKVINEMFFETEDAFVAYRFKERWFKDLETVSVNEKTTSNVSLVPGGTYLIVGGTGGMGLSITAQMSSEIQGNFILIHRSDFPKKETWGEWLKVYGDTNEVSKKILQIQEIESLGSVVELHQLDVANESDVKLFSESLLDRYKQINGLIWAAGEVDYGGIILNRSKEDFIKYGASKIHGVVLFEKYIKFENFDFLALFSSIGNIIYQVKFGQVGYNAGNEFLESYAQYAKKQWGVHAFTINWCDWYDVGLTVNAVREQDKIEDIVEINSRIDHAIYPKQGVELFFKCLENKETTFNIFPGDLKKAMASQRLRLKEFRNDTTEISGEAVDHSIVNQVDDLEKTLREIYSTFFGKEIGLTDDFFEVGGDSLKAMSLAARINQKTGASLAINDIYQYPTINEIMNKLSEIGSDNQIITIPNTPSKEYYATSSEQKRMFLLQALDVNSTLYNEIEVLWVLGEINKKKVEEAFKQIIQRHESLRTTFAFVENELKQEISEEYNFQLELFEYKEGQLDDIVKSFIRPFDLTNKKEPLLRVGLVEKSPTEHLLIMDSHHIVMDGVSRFIIREEFNLLYNEASLSPLKLQYKDYAEWQNSEEQKKGLDEEKSFWLNEFSEELEPLELPTDFVRPLTRNNEGDFIRFEIGHEETKKLKEIASADGTTVFSVLVAILNVLLSKLTNQEDIVIATPVAGRQHADLENLIGMFVNTICLRSYPKGEKSFDEFLLEVKDKTLECFKNQSYPFEELVKELKIARDNSRNPLFDVMFVYQNYEEAKNETEGLVFKPEQFNHTSSRFDMTFLAVDDADQLFLRLIFSTELFTKETIQRFVSYFKNVVTVVVNNQHTLLSEIDMIPSEEKALLLSNFNTPKVDFPTNKVSIELFEEFTRKSPKDIALVDGDQSITYKELDDWAIAIAQNIDKEVRKDENCKIGILFNSSMEMIASILGVLKTGNAYVPLSPDTSEERNRYILSDCDAKLVLVQENLKTNKNVIPLVNDTKMLWVGSEALSSSNNGYESKKVSPEDIMYVIYTSGTTGTPKGVEVKYSGITNMLYAFKHEFAMKNSVRMAHLANVTFDASVFEIWPSLAFGGCLYIVSQEIRQDPELLKVWLNENKIEILFLPTVLAEHVLKNEEDLQNSSLKIINIAGDRLNYLPTKKLPYKIYNLYGPTEDSIWTTSLELNNDEVYDYYSIGKPIPNKKVLILNKYGRLQPLGVPGEICVLGEGLAKGYVNNKTLTKEKFIKNPFLVNERMYRTGDKGSWQPDGNIQFLGRIDHQVKIRGFRIELGEIEAHLSTYERFQESTVTAKGEEGDKYLVAYYVSENEVDINDLKNYLLEKLPSYMIPAYYVRMDQLPLTSNGKLNRKALPLPSLTEQNNYVGPETETEKVLTEIWGKVLGTPNIGVTDNFFLVGGDSIKSIQISSRLRSLGYEVSVKDILINKDIRSLATKLRKTLKQSDQSQVEGKAILSPIQKWFFENNLTEKHHFNQSVLLDFPDSITEDTVRSIFEKIQEHHDALRTVYKENAEGPSSYYLGIDESPVSLHVFDLRGAKDASTMLLSESKKIQSGINIQTGPLMHLGLFQMDKGSRLLIVIHHLAVDGVSWRILFEDIETLYQQIKNKETLELPLKTDSFKNWTNKLLDYSTGNRMELAQKYWDNELQKPCSILKRDYPNGENIFKHKAVKQFQLSEEATSKLLSDVHLPFGTQINDILLTAFLWTYSEFYNSKDVLIDLESHGRENLGLGENISRTVGWFTSFYPVLLQAEKVDKNNLNTLIKEVKEKLRKVPNNGIDYLIYKYLTKNAVETKNKAQISFNYLGQFDADIADSSFIIGKEDKGDEVSPEKERDYDWDCAGIITEGKLTMSLMYSAEQYNQDTINAIMTSLKQNLEQLITYCATYDKKELSPSDFIYKDLSFDQLDQLSKQYDIQNIYPLSPMQEGMLFHYLMSPESESYFGQMTFEVHGDLDIQAVEKSMNDLIARHEVFRAIFLHEGYERPIQLVLKDREIKILYRNLLDEKTTTNSIEEEVENYKKNQKSSFDLSKDLLMQLTVLRTADNTHTFIWNYHHILMDGWCTATILSEFREIYSKKRKGLQAELPVSNSYHNYIEWLENRDIKSSEYYWKNYLEGYKHPVSMPKINSISIEEAAFVPKIEHLIIGETSTNLIQELTIEYGVTVSTIIQCAWGMLLAKYNNVDEVVFGTVVSGRPSEIEGIEDMIGLFINTIPVRIRFNDDESLGDVLKTIQESALENEKHQYHPLSEIQTYSTLGRDLFDHIVVVENYPVVDDEETDSNKSDFLVKNVEMYVQSNYGLSLVVVPNEEIEIKIEYNANVYDKNTVQNILAHLNQVIHQVILPSEVEVA</sequence>
<dbReference type="RefSeq" id="WP_201924393.1">
    <property type="nucleotide sequence ID" value="NZ_BAABAX010000024.1"/>
</dbReference>
<dbReference type="InterPro" id="IPR016036">
    <property type="entry name" value="Malonyl_transacylase_ACP-bd"/>
</dbReference>
<dbReference type="PROSITE" id="PS52004">
    <property type="entry name" value="KS3_2"/>
    <property type="match status" value="1"/>
</dbReference>
<dbReference type="InterPro" id="IPR000873">
    <property type="entry name" value="AMP-dep_synth/lig_dom"/>
</dbReference>
<evidence type="ECO:0000256" key="17">
    <source>
        <dbReference type="ARBA" id="ARBA00058455"/>
    </source>
</evidence>
<dbReference type="SMART" id="SM00822">
    <property type="entry name" value="PKS_KR"/>
    <property type="match status" value="1"/>
</dbReference>
<dbReference type="InterPro" id="IPR020845">
    <property type="entry name" value="AMP-binding_CS"/>
</dbReference>
<evidence type="ECO:0000256" key="13">
    <source>
        <dbReference type="ARBA" id="ARBA00050973"/>
    </source>
</evidence>
<dbReference type="InterPro" id="IPR006162">
    <property type="entry name" value="Ppantetheine_attach_site"/>
</dbReference>
<dbReference type="Pfam" id="PF00698">
    <property type="entry name" value="Acyl_transf_1"/>
    <property type="match status" value="1"/>
</dbReference>
<dbReference type="PROSITE" id="PS00012">
    <property type="entry name" value="PHOSPHOPANTETHEINE"/>
    <property type="match status" value="1"/>
</dbReference>
<evidence type="ECO:0000256" key="5">
    <source>
        <dbReference type="ARBA" id="ARBA00022553"/>
    </source>
</evidence>
<evidence type="ECO:0000256" key="15">
    <source>
        <dbReference type="ARBA" id="ARBA00052119"/>
    </source>
</evidence>
<keyword evidence="8" id="KW-0521">NADP</keyword>
<dbReference type="Gene3D" id="3.40.50.980">
    <property type="match status" value="2"/>
</dbReference>
<dbReference type="InterPro" id="IPR023213">
    <property type="entry name" value="CAT-like_dom_sf"/>
</dbReference>
<dbReference type="InterPro" id="IPR025110">
    <property type="entry name" value="AMP-bd_C"/>
</dbReference>
<dbReference type="Gene3D" id="3.30.300.30">
    <property type="match status" value="1"/>
</dbReference>
<dbReference type="CDD" id="cd19534">
    <property type="entry name" value="E_NRPS"/>
    <property type="match status" value="1"/>
</dbReference>
<evidence type="ECO:0000313" key="25">
    <source>
        <dbReference type="EMBL" id="MBL0685920.1"/>
    </source>
</evidence>
<dbReference type="InterPro" id="IPR014031">
    <property type="entry name" value="Ketoacyl_synth_C"/>
</dbReference>
<evidence type="ECO:0000256" key="2">
    <source>
        <dbReference type="ARBA" id="ARBA00001957"/>
    </source>
</evidence>
<dbReference type="InterPro" id="IPR036291">
    <property type="entry name" value="NAD(P)-bd_dom_sf"/>
</dbReference>
<evidence type="ECO:0000256" key="14">
    <source>
        <dbReference type="ARBA" id="ARBA00051971"/>
    </source>
</evidence>
<keyword evidence="6" id="KW-0808">Transferase</keyword>
<comment type="caution">
    <text evidence="25">The sequence shown here is derived from an EMBL/GenBank/DDBJ whole genome shotgun (WGS) entry which is preliminary data.</text>
</comment>
<keyword evidence="7" id="KW-0276">Fatty acid metabolism</keyword>
<evidence type="ECO:0000259" key="23">
    <source>
        <dbReference type="PROSITE" id="PS50075"/>
    </source>
</evidence>
<dbReference type="CDD" id="cd05930">
    <property type="entry name" value="A_NRPS"/>
    <property type="match status" value="1"/>
</dbReference>
<dbReference type="SMART" id="SM00825">
    <property type="entry name" value="PKS_KS"/>
    <property type="match status" value="1"/>
</dbReference>
<comment type="similarity">
    <text evidence="12">In the C-terminal section; belongs to the NRP synthetase family.</text>
</comment>
<evidence type="ECO:0000256" key="20">
    <source>
        <dbReference type="ARBA" id="ARBA00075053"/>
    </source>
</evidence>
<dbReference type="SUPFAM" id="SSF52777">
    <property type="entry name" value="CoA-dependent acyltransferases"/>
    <property type="match status" value="6"/>
</dbReference>
<comment type="similarity">
    <text evidence="3">Belongs to the ATP-dependent AMP-binding enzyme family.</text>
</comment>
<dbReference type="SMART" id="SM00823">
    <property type="entry name" value="PKS_PP"/>
    <property type="match status" value="1"/>
</dbReference>
<dbReference type="CDD" id="cd00833">
    <property type="entry name" value="PKS"/>
    <property type="match status" value="1"/>
</dbReference>
<dbReference type="GO" id="GO:0031177">
    <property type="term" value="F:phosphopantetheine binding"/>
    <property type="evidence" value="ECO:0007669"/>
    <property type="project" value="InterPro"/>
</dbReference>
<dbReference type="Gene3D" id="3.30.559.30">
    <property type="entry name" value="Nonribosomal peptide synthetase, condensation domain"/>
    <property type="match status" value="3"/>
</dbReference>
<evidence type="ECO:0000259" key="24">
    <source>
        <dbReference type="PROSITE" id="PS52004"/>
    </source>
</evidence>
<dbReference type="InterPro" id="IPR014043">
    <property type="entry name" value="Acyl_transferase_dom"/>
</dbReference>
<accession>A0A937A1T8</accession>
<dbReference type="InterPro" id="IPR009081">
    <property type="entry name" value="PP-bd_ACP"/>
</dbReference>
<dbReference type="Gene3D" id="3.30.70.3290">
    <property type="match status" value="1"/>
</dbReference>
<dbReference type="InterPro" id="IPR018201">
    <property type="entry name" value="Ketoacyl_synth_AS"/>
</dbReference>
<dbReference type="Pfam" id="PF16197">
    <property type="entry name" value="KAsynt_C_assoc"/>
    <property type="match status" value="1"/>
</dbReference>
<dbReference type="EC" id="2.3.1.292" evidence="18"/>
<dbReference type="Pfam" id="PF00550">
    <property type="entry name" value="PP-binding"/>
    <property type="match status" value="2"/>
</dbReference>
<dbReference type="GO" id="GO:0044550">
    <property type="term" value="P:secondary metabolite biosynthetic process"/>
    <property type="evidence" value="ECO:0007669"/>
    <property type="project" value="UniProtKB-ARBA"/>
</dbReference>
<dbReference type="GO" id="GO:0004315">
    <property type="term" value="F:3-oxoacyl-[acyl-carrier-protein] synthase activity"/>
    <property type="evidence" value="ECO:0007669"/>
    <property type="project" value="InterPro"/>
</dbReference>
<comment type="catalytic activity">
    <reaction evidence="15">
        <text>docosanoyl-[(phenol)carboxyphthiodiolenone synthase] + 2 (S)-methylmalonyl-CoA + 3 malonyl-CoA + 5 NADPH + 10 H(+) = C34-carboxyphthiodiolenone-[(phenol)carboxyphthiodiolenone synthase] + 5 CO2 + 5 NADP(+) + 5 CoA + 2 H2O</text>
        <dbReference type="Rhea" id="RHEA:57752"/>
        <dbReference type="Rhea" id="RHEA-COMP:14987"/>
        <dbReference type="Rhea" id="RHEA-COMP:14988"/>
        <dbReference type="ChEBI" id="CHEBI:15377"/>
        <dbReference type="ChEBI" id="CHEBI:15378"/>
        <dbReference type="ChEBI" id="CHEBI:16526"/>
        <dbReference type="ChEBI" id="CHEBI:57287"/>
        <dbReference type="ChEBI" id="CHEBI:57327"/>
        <dbReference type="ChEBI" id="CHEBI:57384"/>
        <dbReference type="ChEBI" id="CHEBI:57783"/>
        <dbReference type="ChEBI" id="CHEBI:58349"/>
        <dbReference type="ChEBI" id="CHEBI:142237"/>
        <dbReference type="ChEBI" id="CHEBI:142238"/>
        <dbReference type="EC" id="2.3.1.292"/>
    </reaction>
</comment>
<dbReference type="PROSITE" id="PS50075">
    <property type="entry name" value="CARRIER"/>
    <property type="match status" value="2"/>
</dbReference>
<evidence type="ECO:0000256" key="9">
    <source>
        <dbReference type="ARBA" id="ARBA00023002"/>
    </source>
</evidence>
<gene>
    <name evidence="25" type="ORF">JJQ60_20490</name>
</gene>
<dbReference type="CDD" id="cd19543">
    <property type="entry name" value="DCL_NRPS"/>
    <property type="match status" value="1"/>
</dbReference>
<evidence type="ECO:0000256" key="21">
    <source>
        <dbReference type="ARBA" id="ARBA00078169"/>
    </source>
</evidence>
<dbReference type="InterPro" id="IPR045851">
    <property type="entry name" value="AMP-bd_C_sf"/>
</dbReference>
<dbReference type="FunFam" id="3.40.47.10:FF:000042">
    <property type="entry name" value="Polyketide synthase Pks13"/>
    <property type="match status" value="1"/>
</dbReference>
<keyword evidence="10" id="KW-0443">Lipid metabolism</keyword>
<dbReference type="InterPro" id="IPR036736">
    <property type="entry name" value="ACP-like_sf"/>
</dbReference>
<dbReference type="CDD" id="cd19531">
    <property type="entry name" value="LCL_NRPS-like"/>
    <property type="match status" value="1"/>
</dbReference>
<dbReference type="FunFam" id="1.10.1200.10:FF:000005">
    <property type="entry name" value="Nonribosomal peptide synthetase 1"/>
    <property type="match status" value="1"/>
</dbReference>
<keyword evidence="4" id="KW-0596">Phosphopantetheine</keyword>
<keyword evidence="26" id="KW-1185">Reference proteome</keyword>
<dbReference type="PANTHER" id="PTHR45398:SF1">
    <property type="entry name" value="ENZYME, PUTATIVE (JCVI)-RELATED"/>
    <property type="match status" value="1"/>
</dbReference>
<dbReference type="GO" id="GO:0034081">
    <property type="term" value="C:polyketide synthase complex"/>
    <property type="evidence" value="ECO:0007669"/>
    <property type="project" value="UniProtKB-ARBA"/>
</dbReference>
<dbReference type="SUPFAM" id="SSF51735">
    <property type="entry name" value="NAD(P)-binding Rossmann-fold domains"/>
    <property type="match status" value="1"/>
</dbReference>
<dbReference type="InterPro" id="IPR010060">
    <property type="entry name" value="NRPS_synth"/>
</dbReference>
<dbReference type="Gene3D" id="3.40.366.10">
    <property type="entry name" value="Malonyl-Coenzyme A Acyl Carrier Protein, domain 2"/>
    <property type="match status" value="1"/>
</dbReference>
<dbReference type="InterPro" id="IPR016035">
    <property type="entry name" value="Acyl_Trfase/lysoPLipase"/>
</dbReference>